<gene>
    <name evidence="2" type="ORF">COU89_01125</name>
</gene>
<comment type="caution">
    <text evidence="2">The sequence shown here is derived from an EMBL/GenBank/DDBJ whole genome shotgun (WGS) entry which is preliminary data.</text>
</comment>
<dbReference type="Proteomes" id="UP000231569">
    <property type="component" value="Unassembled WGS sequence"/>
</dbReference>
<keyword evidence="1" id="KW-0812">Transmembrane</keyword>
<organism evidence="2 3">
    <name type="scientific">Candidatus Roizmanbacteria bacterium CG10_big_fil_rev_8_21_14_0_10_45_7</name>
    <dbReference type="NCBI Taxonomy" id="1974854"/>
    <lineage>
        <taxon>Bacteria</taxon>
        <taxon>Candidatus Roizmaniibacteriota</taxon>
    </lineage>
</organism>
<dbReference type="AlphaFoldDB" id="A0A2M8KV99"/>
<dbReference type="Pfam" id="PF07963">
    <property type="entry name" value="N_methyl"/>
    <property type="match status" value="1"/>
</dbReference>
<accession>A0A2M8KV99</accession>
<name>A0A2M8KV99_9BACT</name>
<sequence>MKRLQGFTFIELLIVLAIMSIVLVAIPNLYLQQSIETLRAAASEVRLTLEEAQTRAQSNAVASQCTGDEFTKYTNFLGSKVVFFESGGEYSINIKGSCTNGDFTYSSVPITKNYKGVTISTPAVEVLFQKRSGLPTSTATICVRSSISGLTRSYIKIVVQTTGDIRQYDPSESCP</sequence>
<keyword evidence="1" id="KW-0472">Membrane</keyword>
<evidence type="ECO:0000313" key="3">
    <source>
        <dbReference type="Proteomes" id="UP000231569"/>
    </source>
</evidence>
<reference evidence="3" key="1">
    <citation type="submission" date="2017-09" db="EMBL/GenBank/DDBJ databases">
        <title>Depth-based differentiation of microbial function through sediment-hosted aquifers and enrichment of novel symbionts in the deep terrestrial subsurface.</title>
        <authorList>
            <person name="Probst A.J."/>
            <person name="Ladd B."/>
            <person name="Jarett J.K."/>
            <person name="Geller-Mcgrath D.E."/>
            <person name="Sieber C.M.K."/>
            <person name="Emerson J.B."/>
            <person name="Anantharaman K."/>
            <person name="Thomas B.C."/>
            <person name="Malmstrom R."/>
            <person name="Stieglmeier M."/>
            <person name="Klingl A."/>
            <person name="Woyke T."/>
            <person name="Ryan C.M."/>
            <person name="Banfield J.F."/>
        </authorList>
    </citation>
    <scope>NUCLEOTIDE SEQUENCE [LARGE SCALE GENOMIC DNA]</scope>
</reference>
<evidence type="ECO:0000256" key="1">
    <source>
        <dbReference type="SAM" id="Phobius"/>
    </source>
</evidence>
<keyword evidence="1" id="KW-1133">Transmembrane helix</keyword>
<dbReference type="EMBL" id="PFEE01000025">
    <property type="protein sequence ID" value="PJE63832.1"/>
    <property type="molecule type" value="Genomic_DNA"/>
</dbReference>
<evidence type="ECO:0000313" key="2">
    <source>
        <dbReference type="EMBL" id="PJE63832.1"/>
    </source>
</evidence>
<feature type="transmembrane region" description="Helical" evidence="1">
    <location>
        <begin position="12"/>
        <end position="31"/>
    </location>
</feature>
<dbReference type="InterPro" id="IPR045584">
    <property type="entry name" value="Pilin-like"/>
</dbReference>
<dbReference type="InterPro" id="IPR012902">
    <property type="entry name" value="N_methyl_site"/>
</dbReference>
<protein>
    <recommendedName>
        <fullName evidence="4">General secretion pathway GspH domain-containing protein</fullName>
    </recommendedName>
</protein>
<dbReference type="NCBIfam" id="TIGR02532">
    <property type="entry name" value="IV_pilin_GFxxxE"/>
    <property type="match status" value="1"/>
</dbReference>
<dbReference type="SUPFAM" id="SSF54523">
    <property type="entry name" value="Pili subunits"/>
    <property type="match status" value="1"/>
</dbReference>
<proteinExistence type="predicted"/>
<dbReference type="Gene3D" id="3.30.700.10">
    <property type="entry name" value="Glycoprotein, Type 4 Pilin"/>
    <property type="match status" value="1"/>
</dbReference>
<evidence type="ECO:0008006" key="4">
    <source>
        <dbReference type="Google" id="ProtNLM"/>
    </source>
</evidence>